<organism evidence="1 2">
    <name type="scientific">Sinanodonta woodiana</name>
    <name type="common">Chinese pond mussel</name>
    <name type="synonym">Anodonta woodiana</name>
    <dbReference type="NCBI Taxonomy" id="1069815"/>
    <lineage>
        <taxon>Eukaryota</taxon>
        <taxon>Metazoa</taxon>
        <taxon>Spiralia</taxon>
        <taxon>Lophotrochozoa</taxon>
        <taxon>Mollusca</taxon>
        <taxon>Bivalvia</taxon>
        <taxon>Autobranchia</taxon>
        <taxon>Heteroconchia</taxon>
        <taxon>Palaeoheterodonta</taxon>
        <taxon>Unionida</taxon>
        <taxon>Unionoidea</taxon>
        <taxon>Unionidae</taxon>
        <taxon>Unioninae</taxon>
        <taxon>Sinanodonta</taxon>
    </lineage>
</organism>
<protein>
    <submittedName>
        <fullName evidence="1">Uncharacterized protein</fullName>
    </submittedName>
</protein>
<dbReference type="EMBL" id="JBJQND010000012">
    <property type="protein sequence ID" value="KAL3859277.1"/>
    <property type="molecule type" value="Genomic_DNA"/>
</dbReference>
<comment type="caution">
    <text evidence="1">The sequence shown here is derived from an EMBL/GenBank/DDBJ whole genome shotgun (WGS) entry which is preliminary data.</text>
</comment>
<evidence type="ECO:0000313" key="2">
    <source>
        <dbReference type="Proteomes" id="UP001634394"/>
    </source>
</evidence>
<sequence>MCNLKLKGLIQNTDGEVRLQADVLEDKSIEKHKNVSCKHGHDPSSRRHTLDCPRSLTQQRSISTEKYISNHFSENNSSTRRSLPDLGKIGSKRVNLASLERRPDCSLELSGKAMKPFFHMWTRSQEVKVIGRGKLTPPRALARQGMYRECGCFTRDFLQSNTAH</sequence>
<gene>
    <name evidence="1" type="ORF">ACJMK2_009503</name>
</gene>
<reference evidence="1 2" key="1">
    <citation type="submission" date="2024-11" db="EMBL/GenBank/DDBJ databases">
        <title>Chromosome-level genome assembly of the freshwater bivalve Anodonta woodiana.</title>
        <authorList>
            <person name="Chen X."/>
        </authorList>
    </citation>
    <scope>NUCLEOTIDE SEQUENCE [LARGE SCALE GENOMIC DNA]</scope>
    <source>
        <strain evidence="1">MN2024</strain>
        <tissue evidence="1">Gills</tissue>
    </source>
</reference>
<proteinExistence type="predicted"/>
<evidence type="ECO:0000313" key="1">
    <source>
        <dbReference type="EMBL" id="KAL3859277.1"/>
    </source>
</evidence>
<accession>A0ABD3VCH8</accession>
<dbReference type="Proteomes" id="UP001634394">
    <property type="component" value="Unassembled WGS sequence"/>
</dbReference>
<dbReference type="AlphaFoldDB" id="A0ABD3VCH8"/>
<keyword evidence="2" id="KW-1185">Reference proteome</keyword>
<name>A0ABD3VCH8_SINWO</name>